<feature type="coiled-coil region" evidence="1">
    <location>
        <begin position="102"/>
        <end position="132"/>
    </location>
</feature>
<dbReference type="AlphaFoldDB" id="A0A6C0C575"/>
<keyword evidence="1" id="KW-0175">Coiled coil</keyword>
<evidence type="ECO:0000256" key="1">
    <source>
        <dbReference type="SAM" id="Coils"/>
    </source>
</evidence>
<proteinExistence type="predicted"/>
<dbReference type="EMBL" id="MN739347">
    <property type="protein sequence ID" value="QHS99757.1"/>
    <property type="molecule type" value="Genomic_DNA"/>
</dbReference>
<organism evidence="3">
    <name type="scientific">viral metagenome</name>
    <dbReference type="NCBI Taxonomy" id="1070528"/>
    <lineage>
        <taxon>unclassified sequences</taxon>
        <taxon>metagenomes</taxon>
        <taxon>organismal metagenomes</taxon>
    </lineage>
</organism>
<protein>
    <submittedName>
        <fullName evidence="3">Uncharacterized protein</fullName>
    </submittedName>
</protein>
<evidence type="ECO:0000313" key="3">
    <source>
        <dbReference type="EMBL" id="QHS99757.1"/>
    </source>
</evidence>
<evidence type="ECO:0000256" key="2">
    <source>
        <dbReference type="SAM" id="MobiDB-lite"/>
    </source>
</evidence>
<feature type="compositionally biased region" description="Basic and acidic residues" evidence="2">
    <location>
        <begin position="1"/>
        <end position="11"/>
    </location>
</feature>
<reference evidence="3" key="1">
    <citation type="journal article" date="2020" name="Nature">
        <title>Giant virus diversity and host interactions through global metagenomics.</title>
        <authorList>
            <person name="Schulz F."/>
            <person name="Roux S."/>
            <person name="Paez-Espino D."/>
            <person name="Jungbluth S."/>
            <person name="Walsh D.A."/>
            <person name="Denef V.J."/>
            <person name="McMahon K.D."/>
            <person name="Konstantinidis K.T."/>
            <person name="Eloe-Fadrosh E.A."/>
            <person name="Kyrpides N.C."/>
            <person name="Woyke T."/>
        </authorList>
    </citation>
    <scope>NUCLEOTIDE SEQUENCE</scope>
    <source>
        <strain evidence="3">GVMAG-M-3300020187-37</strain>
    </source>
</reference>
<accession>A0A6C0C575</accession>
<sequence length="134" mass="15811">MDKSGFKEKSNNPKKQKNAAYANAIKMTEQVLREIYYGHKYTEPPEPPGPPTPLQATTIEGEISNLMIQSDLIELYRNKSKLTTQYAYQEIRRCWLECHQEKEQHKIEINKLIEEKNELIIIANKYKKLENMIR</sequence>
<feature type="region of interest" description="Disordered" evidence="2">
    <location>
        <begin position="1"/>
        <end position="21"/>
    </location>
</feature>
<name>A0A6C0C575_9ZZZZ</name>